<evidence type="ECO:0000313" key="1">
    <source>
        <dbReference type="EMBL" id="CAA2620734.1"/>
    </source>
</evidence>
<protein>
    <submittedName>
        <fullName evidence="2">Uncharacterized protein</fullName>
    </submittedName>
</protein>
<evidence type="ECO:0000313" key="3">
    <source>
        <dbReference type="Proteomes" id="UP000663760"/>
    </source>
</evidence>
<proteinExistence type="predicted"/>
<dbReference type="Proteomes" id="UP000663760">
    <property type="component" value="Chromosome 5"/>
</dbReference>
<dbReference type="EMBL" id="LR743592">
    <property type="protein sequence ID" value="CAA2620734.1"/>
    <property type="molecule type" value="Genomic_DNA"/>
</dbReference>
<accession>A0A7I8KHV8</accession>
<evidence type="ECO:0000313" key="2">
    <source>
        <dbReference type="EMBL" id="CAA7396836.1"/>
    </source>
</evidence>
<dbReference type="EMBL" id="LR746268">
    <property type="protein sequence ID" value="CAA7396836.1"/>
    <property type="molecule type" value="Genomic_DNA"/>
</dbReference>
<organism evidence="2 3">
    <name type="scientific">Spirodela intermedia</name>
    <name type="common">Intermediate duckweed</name>
    <dbReference type="NCBI Taxonomy" id="51605"/>
    <lineage>
        <taxon>Eukaryota</taxon>
        <taxon>Viridiplantae</taxon>
        <taxon>Streptophyta</taxon>
        <taxon>Embryophyta</taxon>
        <taxon>Tracheophyta</taxon>
        <taxon>Spermatophyta</taxon>
        <taxon>Magnoliopsida</taxon>
        <taxon>Liliopsida</taxon>
        <taxon>Araceae</taxon>
        <taxon>Lemnoideae</taxon>
        <taxon>Spirodela</taxon>
    </lineage>
</organism>
<reference evidence="2" key="1">
    <citation type="submission" date="2020-02" db="EMBL/GenBank/DDBJ databases">
        <authorList>
            <person name="Scholz U."/>
            <person name="Mascher M."/>
            <person name="Fiebig A."/>
        </authorList>
    </citation>
    <scope>NUCLEOTIDE SEQUENCE</scope>
</reference>
<dbReference type="AlphaFoldDB" id="A0A7I8KHV8"/>
<name>A0A7I8KHV8_SPIIN</name>
<sequence length="35" mass="3839">MEASEISIPTPILWSMVRPEGIPVKALAMGTRIRS</sequence>
<keyword evidence="3" id="KW-1185">Reference proteome</keyword>
<gene>
    <name evidence="1" type="ORF">SI7747_05006903</name>
    <name evidence="2" type="ORF">SI8410_05007499</name>
</gene>